<feature type="region of interest" description="Disordered" evidence="1">
    <location>
        <begin position="39"/>
        <end position="61"/>
    </location>
</feature>
<evidence type="ECO:0000313" key="3">
    <source>
        <dbReference type="Proteomes" id="UP000249061"/>
    </source>
</evidence>
<dbReference type="PANTHER" id="PTHR34724">
    <property type="entry name" value="OS12G0596101 PROTEIN"/>
    <property type="match status" value="1"/>
</dbReference>
<reference evidence="2 3" key="1">
    <citation type="submission" date="2017-08" db="EMBL/GenBank/DDBJ databases">
        <title>Infants hospitalized years apart are colonized by the same room-sourced microbial strains.</title>
        <authorList>
            <person name="Brooks B."/>
            <person name="Olm M.R."/>
            <person name="Firek B.A."/>
            <person name="Baker R."/>
            <person name="Thomas B.C."/>
            <person name="Morowitz M.J."/>
            <person name="Banfield J.F."/>
        </authorList>
    </citation>
    <scope>NUCLEOTIDE SEQUENCE [LARGE SCALE GENOMIC DNA]</scope>
    <source>
        <strain evidence="2">S2_003_000_R2_14</strain>
    </source>
</reference>
<protein>
    <submittedName>
        <fullName evidence="2">Uncharacterized protein</fullName>
    </submittedName>
</protein>
<name>A0A2W5SS68_9BACT</name>
<gene>
    <name evidence="2" type="ORF">DI536_32040</name>
</gene>
<comment type="caution">
    <text evidence="2">The sequence shown here is derived from an EMBL/GenBank/DDBJ whole genome shotgun (WGS) entry which is preliminary data.</text>
</comment>
<dbReference type="PANTHER" id="PTHR34724:SF2">
    <property type="entry name" value="OS12G0596101 PROTEIN"/>
    <property type="match status" value="1"/>
</dbReference>
<dbReference type="Proteomes" id="UP000249061">
    <property type="component" value="Unassembled WGS sequence"/>
</dbReference>
<organism evidence="2 3">
    <name type="scientific">Archangium gephyra</name>
    <dbReference type="NCBI Taxonomy" id="48"/>
    <lineage>
        <taxon>Bacteria</taxon>
        <taxon>Pseudomonadati</taxon>
        <taxon>Myxococcota</taxon>
        <taxon>Myxococcia</taxon>
        <taxon>Myxococcales</taxon>
        <taxon>Cystobacterineae</taxon>
        <taxon>Archangiaceae</taxon>
        <taxon>Archangium</taxon>
    </lineage>
</organism>
<proteinExistence type="predicted"/>
<accession>A0A2W5SS68</accession>
<sequence>MCYRTTCPKCQKATWGGCGRHIESALAGVPQAERCRCNEAPVPKTNEPPRPPRSRWWPFGN</sequence>
<dbReference type="EMBL" id="QFQP01000044">
    <property type="protein sequence ID" value="PZR05590.1"/>
    <property type="molecule type" value="Genomic_DNA"/>
</dbReference>
<evidence type="ECO:0000256" key="1">
    <source>
        <dbReference type="SAM" id="MobiDB-lite"/>
    </source>
</evidence>
<dbReference type="AlphaFoldDB" id="A0A2W5SS68"/>
<evidence type="ECO:0000313" key="2">
    <source>
        <dbReference type="EMBL" id="PZR05590.1"/>
    </source>
</evidence>